<evidence type="ECO:0000256" key="3">
    <source>
        <dbReference type="ARBA" id="ARBA00022448"/>
    </source>
</evidence>
<evidence type="ECO:0000256" key="11">
    <source>
        <dbReference type="ARBA" id="ARBA00023303"/>
    </source>
</evidence>
<evidence type="ECO:0000256" key="13">
    <source>
        <dbReference type="SAM" id="Phobius"/>
    </source>
</evidence>
<keyword evidence="11" id="KW-0407">Ion channel</keyword>
<comment type="catalytic activity">
    <reaction evidence="12">
        <text>K(+)(in) = K(+)(out)</text>
        <dbReference type="Rhea" id="RHEA:29463"/>
        <dbReference type="ChEBI" id="CHEBI:29103"/>
    </reaction>
</comment>
<feature type="transmembrane region" description="Helical" evidence="13">
    <location>
        <begin position="179"/>
        <end position="200"/>
    </location>
</feature>
<keyword evidence="6" id="KW-0631">Potassium channel</keyword>
<sequence length="244" mass="26497">MDQQATPPAGWRGGGATRLEAFVDAAFAFAVTLLVISADRVPDSVRALVLALKQVPAFAAGFALLALFWYAHVRWSRHYRLDGMLATLLSLLLVFLVLVYVYPLRLLLGTFFAWITAGWLPMPLSDVAGAPQIAFVFVFYGLAFASMSACMGGLYLLAWRRRRQLALDADRAADAMGEVAAYGYFCAVGMLSALVAIGLPEDAVPWQVAIPGTLYFLLSLTGLVHVLGRRRARRRVEAEGAANA</sequence>
<keyword evidence="10 13" id="KW-0472">Membrane</keyword>
<evidence type="ECO:0000256" key="10">
    <source>
        <dbReference type="ARBA" id="ARBA00023136"/>
    </source>
</evidence>
<protein>
    <submittedName>
        <fullName evidence="14">TMEM175 family protein</fullName>
    </submittedName>
</protein>
<evidence type="ECO:0000256" key="12">
    <source>
        <dbReference type="ARBA" id="ARBA00034430"/>
    </source>
</evidence>
<evidence type="ECO:0000313" key="15">
    <source>
        <dbReference type="Proteomes" id="UP001597033"/>
    </source>
</evidence>
<evidence type="ECO:0000256" key="2">
    <source>
        <dbReference type="ARBA" id="ARBA00006920"/>
    </source>
</evidence>
<gene>
    <name evidence="14" type="ORF">ACFQ2N_00665</name>
</gene>
<dbReference type="RefSeq" id="WP_162376287.1">
    <property type="nucleotide sequence ID" value="NZ_JBHTKN010000001.1"/>
</dbReference>
<comment type="subcellular location">
    <subcellularLocation>
        <location evidence="1">Membrane</location>
        <topology evidence="1">Multi-pass membrane protein</topology>
    </subcellularLocation>
</comment>
<reference evidence="15" key="1">
    <citation type="journal article" date="2019" name="Int. J. Syst. Evol. Microbiol.">
        <title>The Global Catalogue of Microorganisms (GCM) 10K type strain sequencing project: providing services to taxonomists for standard genome sequencing and annotation.</title>
        <authorList>
            <consortium name="The Broad Institute Genomics Platform"/>
            <consortium name="The Broad Institute Genome Sequencing Center for Infectious Disease"/>
            <person name="Wu L."/>
            <person name="Ma J."/>
        </authorList>
    </citation>
    <scope>NUCLEOTIDE SEQUENCE [LARGE SCALE GENOMIC DNA]</scope>
    <source>
        <strain evidence="15">CCUG 55854</strain>
    </source>
</reference>
<feature type="transmembrane region" description="Helical" evidence="13">
    <location>
        <begin position="206"/>
        <end position="227"/>
    </location>
</feature>
<evidence type="ECO:0000256" key="4">
    <source>
        <dbReference type="ARBA" id="ARBA00022538"/>
    </source>
</evidence>
<dbReference type="Proteomes" id="UP001597033">
    <property type="component" value="Unassembled WGS sequence"/>
</dbReference>
<feature type="transmembrane region" description="Helical" evidence="13">
    <location>
        <begin position="21"/>
        <end position="38"/>
    </location>
</feature>
<feature type="transmembrane region" description="Helical" evidence="13">
    <location>
        <begin position="133"/>
        <end position="158"/>
    </location>
</feature>
<dbReference type="InterPro" id="IPR010617">
    <property type="entry name" value="TMEM175-like"/>
</dbReference>
<proteinExistence type="inferred from homology"/>
<keyword evidence="8 13" id="KW-1133">Transmembrane helix</keyword>
<feature type="transmembrane region" description="Helical" evidence="13">
    <location>
        <begin position="83"/>
        <end position="102"/>
    </location>
</feature>
<keyword evidence="7" id="KW-0630">Potassium</keyword>
<evidence type="ECO:0000256" key="6">
    <source>
        <dbReference type="ARBA" id="ARBA00022826"/>
    </source>
</evidence>
<evidence type="ECO:0000256" key="8">
    <source>
        <dbReference type="ARBA" id="ARBA00022989"/>
    </source>
</evidence>
<evidence type="ECO:0000256" key="7">
    <source>
        <dbReference type="ARBA" id="ARBA00022958"/>
    </source>
</evidence>
<dbReference type="Pfam" id="PF06736">
    <property type="entry name" value="TMEM175"/>
    <property type="match status" value="1"/>
</dbReference>
<organism evidence="14 15">
    <name type="scientific">Pseudoxanthomonas kaohsiungensis</name>
    <dbReference type="NCBI Taxonomy" id="283923"/>
    <lineage>
        <taxon>Bacteria</taxon>
        <taxon>Pseudomonadati</taxon>
        <taxon>Pseudomonadota</taxon>
        <taxon>Gammaproteobacteria</taxon>
        <taxon>Lysobacterales</taxon>
        <taxon>Lysobacteraceae</taxon>
        <taxon>Pseudoxanthomonas</taxon>
    </lineage>
</organism>
<comment type="similarity">
    <text evidence="2">Belongs to the TMEM175 family.</text>
</comment>
<keyword evidence="15" id="KW-1185">Reference proteome</keyword>
<evidence type="ECO:0000256" key="9">
    <source>
        <dbReference type="ARBA" id="ARBA00023065"/>
    </source>
</evidence>
<evidence type="ECO:0000313" key="14">
    <source>
        <dbReference type="EMBL" id="MFD1040860.1"/>
    </source>
</evidence>
<feature type="transmembrane region" description="Helical" evidence="13">
    <location>
        <begin position="50"/>
        <end position="71"/>
    </location>
</feature>
<evidence type="ECO:0000256" key="1">
    <source>
        <dbReference type="ARBA" id="ARBA00004141"/>
    </source>
</evidence>
<accession>A0ABW3LQZ2</accession>
<evidence type="ECO:0000256" key="5">
    <source>
        <dbReference type="ARBA" id="ARBA00022692"/>
    </source>
</evidence>
<keyword evidence="5 13" id="KW-0812">Transmembrane</keyword>
<keyword evidence="4" id="KW-0633">Potassium transport</keyword>
<dbReference type="EMBL" id="JBHTKN010000001">
    <property type="protein sequence ID" value="MFD1040860.1"/>
    <property type="molecule type" value="Genomic_DNA"/>
</dbReference>
<keyword evidence="3" id="KW-0813">Transport</keyword>
<comment type="caution">
    <text evidence="14">The sequence shown here is derived from an EMBL/GenBank/DDBJ whole genome shotgun (WGS) entry which is preliminary data.</text>
</comment>
<name>A0ABW3LQZ2_9GAMM</name>
<keyword evidence="9" id="KW-0406">Ion transport</keyword>